<sequence length="54" mass="5938">MSLLPASSQKQAAARCTSLPGFIGQDFASQRQKRQVREIIGPTVRVSRFYNAGI</sequence>
<evidence type="ECO:0000313" key="1">
    <source>
        <dbReference type="EMBL" id="EGW08083.1"/>
    </source>
</evidence>
<accession>G3HRS8</accession>
<reference evidence="2" key="1">
    <citation type="journal article" date="2011" name="Nat. Biotechnol.">
        <title>The genomic sequence of the Chinese hamster ovary (CHO)-K1 cell line.</title>
        <authorList>
            <person name="Xu X."/>
            <person name="Nagarajan H."/>
            <person name="Lewis N.E."/>
            <person name="Pan S."/>
            <person name="Cai Z."/>
            <person name="Liu X."/>
            <person name="Chen W."/>
            <person name="Xie M."/>
            <person name="Wang W."/>
            <person name="Hammond S."/>
            <person name="Andersen M.R."/>
            <person name="Neff N."/>
            <person name="Passarelli B."/>
            <person name="Koh W."/>
            <person name="Fan H.C."/>
            <person name="Wang J."/>
            <person name="Gui Y."/>
            <person name="Lee K.H."/>
            <person name="Betenbaugh M.J."/>
            <person name="Quake S.R."/>
            <person name="Famili I."/>
            <person name="Palsson B.O."/>
            <person name="Wang J."/>
        </authorList>
    </citation>
    <scope>NUCLEOTIDE SEQUENCE [LARGE SCALE GENOMIC DNA]</scope>
    <source>
        <strain evidence="2">CHO K1 cell line</strain>
    </source>
</reference>
<dbReference type="InParanoid" id="G3HRS8"/>
<protein>
    <submittedName>
        <fullName evidence="1">Uncharacterized protein</fullName>
    </submittedName>
</protein>
<organism evidence="1 2">
    <name type="scientific">Cricetulus griseus</name>
    <name type="common">Chinese hamster</name>
    <name type="synonym">Cricetulus barabensis griseus</name>
    <dbReference type="NCBI Taxonomy" id="10029"/>
    <lineage>
        <taxon>Eukaryota</taxon>
        <taxon>Metazoa</taxon>
        <taxon>Chordata</taxon>
        <taxon>Craniata</taxon>
        <taxon>Vertebrata</taxon>
        <taxon>Euteleostomi</taxon>
        <taxon>Mammalia</taxon>
        <taxon>Eutheria</taxon>
        <taxon>Euarchontoglires</taxon>
        <taxon>Glires</taxon>
        <taxon>Rodentia</taxon>
        <taxon>Myomorpha</taxon>
        <taxon>Muroidea</taxon>
        <taxon>Cricetidae</taxon>
        <taxon>Cricetinae</taxon>
        <taxon>Cricetulus</taxon>
    </lineage>
</organism>
<name>G3HRS8_CRIGR</name>
<proteinExistence type="predicted"/>
<dbReference type="EMBL" id="JH000640">
    <property type="protein sequence ID" value="EGW08083.1"/>
    <property type="molecule type" value="Genomic_DNA"/>
</dbReference>
<gene>
    <name evidence="1" type="ORF">I79_013550</name>
</gene>
<dbReference type="Proteomes" id="UP000001075">
    <property type="component" value="Unassembled WGS sequence"/>
</dbReference>
<dbReference type="AlphaFoldDB" id="G3HRS8"/>
<evidence type="ECO:0000313" key="2">
    <source>
        <dbReference type="Proteomes" id="UP000001075"/>
    </source>
</evidence>